<dbReference type="RefSeq" id="XP_038742250.1">
    <property type="nucleotide sequence ID" value="XM_038892367.1"/>
</dbReference>
<dbReference type="EMBL" id="JAATWM020000035">
    <property type="protein sequence ID" value="KAF9872789.1"/>
    <property type="molecule type" value="Genomic_DNA"/>
</dbReference>
<keyword evidence="2" id="KW-1185">Reference proteome</keyword>
<reference evidence="1" key="1">
    <citation type="submission" date="2020-03" db="EMBL/GenBank/DDBJ databases">
        <authorList>
            <person name="He L."/>
        </authorList>
    </citation>
    <scope>NUCLEOTIDE SEQUENCE</scope>
    <source>
        <strain evidence="1">CkLH20</strain>
    </source>
</reference>
<evidence type="ECO:0000313" key="2">
    <source>
        <dbReference type="Proteomes" id="UP000781932"/>
    </source>
</evidence>
<evidence type="ECO:0000313" key="1">
    <source>
        <dbReference type="EMBL" id="KAF9872789.1"/>
    </source>
</evidence>
<organism evidence="1 2">
    <name type="scientific">Colletotrichum karsti</name>
    <dbReference type="NCBI Taxonomy" id="1095194"/>
    <lineage>
        <taxon>Eukaryota</taxon>
        <taxon>Fungi</taxon>
        <taxon>Dikarya</taxon>
        <taxon>Ascomycota</taxon>
        <taxon>Pezizomycotina</taxon>
        <taxon>Sordariomycetes</taxon>
        <taxon>Hypocreomycetidae</taxon>
        <taxon>Glomerellales</taxon>
        <taxon>Glomerellaceae</taxon>
        <taxon>Colletotrichum</taxon>
        <taxon>Colletotrichum boninense species complex</taxon>
    </lineage>
</organism>
<dbReference type="GeneID" id="62165441"/>
<reference evidence="1" key="2">
    <citation type="submission" date="2020-11" db="EMBL/GenBank/DDBJ databases">
        <title>Whole genome sequencing of Colletotrichum sp.</title>
        <authorList>
            <person name="Li H."/>
        </authorList>
    </citation>
    <scope>NUCLEOTIDE SEQUENCE</scope>
    <source>
        <strain evidence="1">CkLH20</strain>
    </source>
</reference>
<accession>A0A9P6LE58</accession>
<dbReference type="PANTHER" id="PTHR33112:SF16">
    <property type="entry name" value="HETEROKARYON INCOMPATIBILITY DOMAIN-CONTAINING PROTEIN"/>
    <property type="match status" value="1"/>
</dbReference>
<proteinExistence type="predicted"/>
<gene>
    <name evidence="1" type="ORF">CkaCkLH20_09652</name>
</gene>
<name>A0A9P6LE58_9PEZI</name>
<dbReference type="OrthoDB" id="5362512at2759"/>
<protein>
    <submittedName>
        <fullName evidence="1">Heterokaryon incompatibility protein</fullName>
    </submittedName>
</protein>
<sequence>MDCTVMDLEFWGHSVGHCPLNKRGWVLQERLLSPRVLHFGRDQLFWECREHAAAECYPEALPRQLCNGVDAKFKRLHPISIDTGSAPQGGETDDSLFYYKVWNSIIQAYSDTRLTKSPDKLIALSGIAKHMAVRINDKYLVGMWRRYLASSLLWEVDSENQIDGSPSARPQQYRAPSFSWASVDGRIVPAAPSESNLLIKVVEVHIDYVSEDEMGLVKGGYLDLKGYLRPLEIVVKFVGELQQNFIRVHGNIVRASHKQEWDNGPLVRLDIGQKNFDDENKDGSLFYMPTQRQETPDDHVSYLLLLSVKKSPNTFRRIGIAATAEAEEIEVLQGVNFGSAHSAEQFSDHGLQTVRIV</sequence>
<dbReference type="PANTHER" id="PTHR33112">
    <property type="entry name" value="DOMAIN PROTEIN, PUTATIVE-RELATED"/>
    <property type="match status" value="1"/>
</dbReference>
<dbReference type="Proteomes" id="UP000781932">
    <property type="component" value="Unassembled WGS sequence"/>
</dbReference>
<comment type="caution">
    <text evidence="1">The sequence shown here is derived from an EMBL/GenBank/DDBJ whole genome shotgun (WGS) entry which is preliminary data.</text>
</comment>
<dbReference type="AlphaFoldDB" id="A0A9P6LE58"/>